<sequence>MPHRALKLLDLVKHVIRYKILLNKLEKKRLLGLSQPRLFSVDLVFLMSPIHNKGPTEGHHYHC</sequence>
<evidence type="ECO:0000313" key="1">
    <source>
        <dbReference type="EMBL" id="CDW25340.1"/>
    </source>
</evidence>
<reference evidence="1" key="1">
    <citation type="submission" date="2014-05" db="EMBL/GenBank/DDBJ databases">
        <authorList>
            <person name="Chronopoulou M."/>
        </authorList>
    </citation>
    <scope>NUCLEOTIDE SEQUENCE</scope>
    <source>
        <tissue evidence="1">Whole organism</tissue>
    </source>
</reference>
<dbReference type="EMBL" id="HACA01007979">
    <property type="protein sequence ID" value="CDW25340.1"/>
    <property type="molecule type" value="Transcribed_RNA"/>
</dbReference>
<proteinExistence type="predicted"/>
<name>A0A0K2THS1_LEPSM</name>
<organism evidence="1">
    <name type="scientific">Lepeophtheirus salmonis</name>
    <name type="common">Salmon louse</name>
    <name type="synonym">Caligus salmonis</name>
    <dbReference type="NCBI Taxonomy" id="72036"/>
    <lineage>
        <taxon>Eukaryota</taxon>
        <taxon>Metazoa</taxon>
        <taxon>Ecdysozoa</taxon>
        <taxon>Arthropoda</taxon>
        <taxon>Crustacea</taxon>
        <taxon>Multicrustacea</taxon>
        <taxon>Hexanauplia</taxon>
        <taxon>Copepoda</taxon>
        <taxon>Siphonostomatoida</taxon>
        <taxon>Caligidae</taxon>
        <taxon>Lepeophtheirus</taxon>
    </lineage>
</organism>
<protein>
    <submittedName>
        <fullName evidence="1">Uncharacterized protein</fullName>
    </submittedName>
</protein>
<accession>A0A0K2THS1</accession>
<dbReference type="AlphaFoldDB" id="A0A0K2THS1"/>